<dbReference type="PANTHER" id="PTHR33130:SF81">
    <property type="entry name" value="DUF1639 FAMILY PROTEIN"/>
    <property type="match status" value="1"/>
</dbReference>
<feature type="compositionally biased region" description="Basic and acidic residues" evidence="1">
    <location>
        <begin position="160"/>
        <end position="171"/>
    </location>
</feature>
<name>A0A2U1PZW5_ARTAN</name>
<evidence type="ECO:0000313" key="3">
    <source>
        <dbReference type="Proteomes" id="UP000245207"/>
    </source>
</evidence>
<dbReference type="Proteomes" id="UP000245207">
    <property type="component" value="Unassembled WGS sequence"/>
</dbReference>
<proteinExistence type="predicted"/>
<dbReference type="AlphaFoldDB" id="A0A2U1PZW5"/>
<keyword evidence="3" id="KW-1185">Reference proteome</keyword>
<accession>A0A2U1PZW5</accession>
<reference evidence="2 3" key="1">
    <citation type="journal article" date="2018" name="Mol. Plant">
        <title>The genome of Artemisia annua provides insight into the evolution of Asteraceae family and artemisinin biosynthesis.</title>
        <authorList>
            <person name="Shen Q."/>
            <person name="Zhang L."/>
            <person name="Liao Z."/>
            <person name="Wang S."/>
            <person name="Yan T."/>
            <person name="Shi P."/>
            <person name="Liu M."/>
            <person name="Fu X."/>
            <person name="Pan Q."/>
            <person name="Wang Y."/>
            <person name="Lv Z."/>
            <person name="Lu X."/>
            <person name="Zhang F."/>
            <person name="Jiang W."/>
            <person name="Ma Y."/>
            <person name="Chen M."/>
            <person name="Hao X."/>
            <person name="Li L."/>
            <person name="Tang Y."/>
            <person name="Lv G."/>
            <person name="Zhou Y."/>
            <person name="Sun X."/>
            <person name="Brodelius P.E."/>
            <person name="Rose J.K.C."/>
            <person name="Tang K."/>
        </authorList>
    </citation>
    <scope>NUCLEOTIDE SEQUENCE [LARGE SCALE GENOMIC DNA]</scope>
    <source>
        <strain evidence="3">cv. Huhao1</strain>
        <tissue evidence="2">Leaf</tissue>
    </source>
</reference>
<organism evidence="2 3">
    <name type="scientific">Artemisia annua</name>
    <name type="common">Sweet wormwood</name>
    <dbReference type="NCBI Taxonomy" id="35608"/>
    <lineage>
        <taxon>Eukaryota</taxon>
        <taxon>Viridiplantae</taxon>
        <taxon>Streptophyta</taxon>
        <taxon>Embryophyta</taxon>
        <taxon>Tracheophyta</taxon>
        <taxon>Spermatophyta</taxon>
        <taxon>Magnoliopsida</taxon>
        <taxon>eudicotyledons</taxon>
        <taxon>Gunneridae</taxon>
        <taxon>Pentapetalae</taxon>
        <taxon>asterids</taxon>
        <taxon>campanulids</taxon>
        <taxon>Asterales</taxon>
        <taxon>Asteraceae</taxon>
        <taxon>Asteroideae</taxon>
        <taxon>Anthemideae</taxon>
        <taxon>Artemisiinae</taxon>
        <taxon>Artemisia</taxon>
    </lineage>
</organism>
<feature type="compositionally biased region" description="Gly residues" evidence="1">
    <location>
        <begin position="137"/>
        <end position="154"/>
    </location>
</feature>
<feature type="region of interest" description="Disordered" evidence="1">
    <location>
        <begin position="133"/>
        <end position="171"/>
    </location>
</feature>
<protein>
    <recommendedName>
        <fullName evidence="4">DUF1639 family protein</fullName>
    </recommendedName>
</protein>
<gene>
    <name evidence="2" type="ORF">CTI12_AA092920</name>
</gene>
<dbReference type="STRING" id="35608.A0A2U1PZW5"/>
<dbReference type="PANTHER" id="PTHR33130">
    <property type="entry name" value="PUTATIVE (DUF1639)-RELATED"/>
    <property type="match status" value="1"/>
</dbReference>
<evidence type="ECO:0000313" key="2">
    <source>
        <dbReference type="EMBL" id="PWA91255.1"/>
    </source>
</evidence>
<dbReference type="InterPro" id="IPR012438">
    <property type="entry name" value="DUF1639"/>
</dbReference>
<dbReference type="EMBL" id="PKPP01000561">
    <property type="protein sequence ID" value="PWA91255.1"/>
    <property type="molecule type" value="Genomic_DNA"/>
</dbReference>
<evidence type="ECO:0008006" key="4">
    <source>
        <dbReference type="Google" id="ProtNLM"/>
    </source>
</evidence>
<dbReference type="Pfam" id="PF07797">
    <property type="entry name" value="DUF1639"/>
    <property type="match status" value="1"/>
</dbReference>
<sequence>MVFSGGGDTTDNDGMKPLHNFDLPCLKWGNQKVLRCMNVDRKMKSVVSDDGDHGGDTTVRFREKLMIDFQTEVGKMKDAILRGGGGYPSPAPVSHIPATVMMTSSSSPASDRPWNLRTRRGAVLNNEITKPARNDVIGGGGGSGGGGGYGGGDVSGTTSGEKREREKEMERAKFSISISRREIEEDFAVMSGRRLPRKPKKRPRYIQKQLDTLFPGLWLSEITADLYRVPDDV</sequence>
<comment type="caution">
    <text evidence="2">The sequence shown here is derived from an EMBL/GenBank/DDBJ whole genome shotgun (WGS) entry which is preliminary data.</text>
</comment>
<dbReference type="OrthoDB" id="769821at2759"/>
<evidence type="ECO:0000256" key="1">
    <source>
        <dbReference type="SAM" id="MobiDB-lite"/>
    </source>
</evidence>